<proteinExistence type="predicted"/>
<accession>A0ACC2U6C3</accession>
<keyword evidence="2" id="KW-1185">Reference proteome</keyword>
<evidence type="ECO:0000313" key="1">
    <source>
        <dbReference type="EMBL" id="KAJ9082349.1"/>
    </source>
</evidence>
<comment type="caution">
    <text evidence="1">The sequence shown here is derived from an EMBL/GenBank/DDBJ whole genome shotgun (WGS) entry which is preliminary data.</text>
</comment>
<dbReference type="Proteomes" id="UP001165960">
    <property type="component" value="Unassembled WGS sequence"/>
</dbReference>
<evidence type="ECO:0000313" key="2">
    <source>
        <dbReference type="Proteomes" id="UP001165960"/>
    </source>
</evidence>
<protein>
    <submittedName>
        <fullName evidence="1">Uncharacterized protein</fullName>
    </submittedName>
</protein>
<dbReference type="EMBL" id="QTSX02001435">
    <property type="protein sequence ID" value="KAJ9082349.1"/>
    <property type="molecule type" value="Genomic_DNA"/>
</dbReference>
<name>A0ACC2U6C3_9FUNG</name>
<reference evidence="1" key="1">
    <citation type="submission" date="2022-04" db="EMBL/GenBank/DDBJ databases">
        <title>Genome of the entomopathogenic fungus Entomophthora muscae.</title>
        <authorList>
            <person name="Elya C."/>
            <person name="Lovett B.R."/>
            <person name="Lee E."/>
            <person name="Macias A.M."/>
            <person name="Hajek A.E."/>
            <person name="De Bivort B.L."/>
            <person name="Kasson M.T."/>
            <person name="De Fine Licht H.H."/>
            <person name="Stajich J.E."/>
        </authorList>
    </citation>
    <scope>NUCLEOTIDE SEQUENCE</scope>
    <source>
        <strain evidence="1">Berkeley</strain>
    </source>
</reference>
<sequence length="129" mass="13918">MWYPPKVCSSDTVGFAGHCIEHFYGLAYQFKVSLQACYSYMEDVLLNCLTIDSTFSARGGWGHLVSKDNDGYKLVAPLVPLSTLKRPCSTPSRCSIPHLPVDSVPSTGTSSKTPDNCSLSSGSNCCPSE</sequence>
<organism evidence="1 2">
    <name type="scientific">Entomophthora muscae</name>
    <dbReference type="NCBI Taxonomy" id="34485"/>
    <lineage>
        <taxon>Eukaryota</taxon>
        <taxon>Fungi</taxon>
        <taxon>Fungi incertae sedis</taxon>
        <taxon>Zoopagomycota</taxon>
        <taxon>Entomophthoromycotina</taxon>
        <taxon>Entomophthoromycetes</taxon>
        <taxon>Entomophthorales</taxon>
        <taxon>Entomophthoraceae</taxon>
        <taxon>Entomophthora</taxon>
    </lineage>
</organism>
<gene>
    <name evidence="1" type="ORF">DSO57_1005491</name>
</gene>